<reference evidence="1 2" key="1">
    <citation type="submission" date="2019-05" db="EMBL/GenBank/DDBJ databases">
        <title>Emergence of the Ug99 lineage of the wheat stem rust pathogen through somatic hybridization.</title>
        <authorList>
            <person name="Li F."/>
            <person name="Upadhyaya N.M."/>
            <person name="Sperschneider J."/>
            <person name="Matny O."/>
            <person name="Nguyen-Phuc H."/>
            <person name="Mago R."/>
            <person name="Raley C."/>
            <person name="Miller M.E."/>
            <person name="Silverstein K.A.T."/>
            <person name="Henningsen E."/>
            <person name="Hirsch C.D."/>
            <person name="Visser B."/>
            <person name="Pretorius Z.A."/>
            <person name="Steffenson B.J."/>
            <person name="Schwessinger B."/>
            <person name="Dodds P.N."/>
            <person name="Figueroa M."/>
        </authorList>
    </citation>
    <scope>NUCLEOTIDE SEQUENCE [LARGE SCALE GENOMIC DNA]</scope>
    <source>
        <strain evidence="1 2">Ug99</strain>
    </source>
</reference>
<dbReference type="EMBL" id="VDEP01000170">
    <property type="protein sequence ID" value="KAA1126885.1"/>
    <property type="molecule type" value="Genomic_DNA"/>
</dbReference>
<gene>
    <name evidence="1" type="ORF">PGTUg99_030228</name>
</gene>
<proteinExistence type="predicted"/>
<dbReference type="Proteomes" id="UP000325313">
    <property type="component" value="Unassembled WGS sequence"/>
</dbReference>
<sequence>MILPSSSIQSYYAVMIVMVVRSVRLTESPVRHHDRAGASLVRRARGNEPPQTCESCFAIAGPDNFARCQNRDGHVFSCDARDCPGSAHLHVYKHESAWMAVRSSTNSGSGPEKTRLSSLLRYNPTWVNRDISTLAISLCSTFHPEIYPPHPLPTPYQYIQPQR</sequence>
<organism evidence="1 2">
    <name type="scientific">Puccinia graminis f. sp. tritici</name>
    <dbReference type="NCBI Taxonomy" id="56615"/>
    <lineage>
        <taxon>Eukaryota</taxon>
        <taxon>Fungi</taxon>
        <taxon>Dikarya</taxon>
        <taxon>Basidiomycota</taxon>
        <taxon>Pucciniomycotina</taxon>
        <taxon>Pucciniomycetes</taxon>
        <taxon>Pucciniales</taxon>
        <taxon>Pucciniaceae</taxon>
        <taxon>Puccinia</taxon>
    </lineage>
</organism>
<evidence type="ECO:0000313" key="1">
    <source>
        <dbReference type="EMBL" id="KAA1126885.1"/>
    </source>
</evidence>
<evidence type="ECO:0000313" key="2">
    <source>
        <dbReference type="Proteomes" id="UP000325313"/>
    </source>
</evidence>
<name>A0A5B0RP45_PUCGR</name>
<dbReference type="AlphaFoldDB" id="A0A5B0RP45"/>
<protein>
    <submittedName>
        <fullName evidence="1">Uncharacterized protein</fullName>
    </submittedName>
</protein>
<comment type="caution">
    <text evidence="1">The sequence shown here is derived from an EMBL/GenBank/DDBJ whole genome shotgun (WGS) entry which is preliminary data.</text>
</comment>
<accession>A0A5B0RP45</accession>